<dbReference type="Pfam" id="PF00309">
    <property type="entry name" value="Sigma54_AID"/>
    <property type="match status" value="1"/>
</dbReference>
<keyword evidence="12" id="KW-1185">Reference proteome</keyword>
<dbReference type="PIRSF" id="PIRSF000774">
    <property type="entry name" value="RpoN"/>
    <property type="match status" value="1"/>
</dbReference>
<dbReference type="PANTHER" id="PTHR32248">
    <property type="entry name" value="RNA POLYMERASE SIGMA-54 FACTOR"/>
    <property type="match status" value="1"/>
</dbReference>
<name>A0ABS4J9Z7_9BACL</name>
<protein>
    <submittedName>
        <fullName evidence="11">RNA polymerase sigma-54 factor</fullName>
    </submittedName>
</protein>
<evidence type="ECO:0000256" key="1">
    <source>
        <dbReference type="ARBA" id="ARBA00008798"/>
    </source>
</evidence>
<organism evidence="11 12">
    <name type="scientific">Paenibacillus eucommiae</name>
    <dbReference type="NCBI Taxonomy" id="1355755"/>
    <lineage>
        <taxon>Bacteria</taxon>
        <taxon>Bacillati</taxon>
        <taxon>Bacillota</taxon>
        <taxon>Bacilli</taxon>
        <taxon>Bacillales</taxon>
        <taxon>Paenibacillaceae</taxon>
        <taxon>Paenibacillus</taxon>
    </lineage>
</organism>
<dbReference type="Pfam" id="PF04552">
    <property type="entry name" value="Sigma54_DBD"/>
    <property type="match status" value="1"/>
</dbReference>
<keyword evidence="3" id="KW-0808">Transferase</keyword>
<dbReference type="Gene3D" id="1.10.10.1330">
    <property type="entry name" value="RNA polymerase sigma-54 factor, core-binding domain"/>
    <property type="match status" value="1"/>
</dbReference>
<evidence type="ECO:0000256" key="4">
    <source>
        <dbReference type="ARBA" id="ARBA00022695"/>
    </source>
</evidence>
<dbReference type="InterPro" id="IPR000394">
    <property type="entry name" value="RNA_pol_sigma_54"/>
</dbReference>
<dbReference type="EMBL" id="JAGGLB010000040">
    <property type="protein sequence ID" value="MBP1995906.1"/>
    <property type="molecule type" value="Genomic_DNA"/>
</dbReference>
<evidence type="ECO:0000259" key="10">
    <source>
        <dbReference type="Pfam" id="PF04963"/>
    </source>
</evidence>
<reference evidence="11 12" key="1">
    <citation type="submission" date="2021-03" db="EMBL/GenBank/DDBJ databases">
        <title>Genomic Encyclopedia of Type Strains, Phase IV (KMG-IV): sequencing the most valuable type-strain genomes for metagenomic binning, comparative biology and taxonomic classification.</title>
        <authorList>
            <person name="Goeker M."/>
        </authorList>
    </citation>
    <scope>NUCLEOTIDE SEQUENCE [LARGE SCALE GENOMIC DNA]</scope>
    <source>
        <strain evidence="11 12">DSM 26048</strain>
    </source>
</reference>
<evidence type="ECO:0000313" key="11">
    <source>
        <dbReference type="EMBL" id="MBP1995906.1"/>
    </source>
</evidence>
<comment type="similarity">
    <text evidence="1">Belongs to the sigma-54 factor family.</text>
</comment>
<proteinExistence type="inferred from homology"/>
<evidence type="ECO:0000256" key="5">
    <source>
        <dbReference type="ARBA" id="ARBA00023015"/>
    </source>
</evidence>
<evidence type="ECO:0000256" key="6">
    <source>
        <dbReference type="ARBA" id="ARBA00023082"/>
    </source>
</evidence>
<dbReference type="InterPro" id="IPR007046">
    <property type="entry name" value="RNA_pol_sigma_54_core-bd"/>
</dbReference>
<dbReference type="InterPro" id="IPR038709">
    <property type="entry name" value="RpoN_core-bd_sf"/>
</dbReference>
<comment type="caution">
    <text evidence="11">The sequence shown here is derived from an EMBL/GenBank/DDBJ whole genome shotgun (WGS) entry which is preliminary data.</text>
</comment>
<keyword evidence="2" id="KW-0240">DNA-directed RNA polymerase</keyword>
<dbReference type="NCBIfam" id="TIGR02395">
    <property type="entry name" value="rpoN_sigma"/>
    <property type="match status" value="1"/>
</dbReference>
<dbReference type="InterPro" id="IPR007634">
    <property type="entry name" value="RNA_pol_sigma_54_DNA-bd"/>
</dbReference>
<dbReference type="Pfam" id="PF04963">
    <property type="entry name" value="Sigma54_CBD"/>
    <property type="match status" value="1"/>
</dbReference>
<feature type="domain" description="RNA polymerase sigma factor 54 core-binding" evidence="10">
    <location>
        <begin position="84"/>
        <end position="265"/>
    </location>
</feature>
<keyword evidence="5" id="KW-0805">Transcription regulation</keyword>
<dbReference type="PRINTS" id="PR00045">
    <property type="entry name" value="SIGMA54FCT"/>
</dbReference>
<keyword evidence="7" id="KW-0238">DNA-binding</keyword>
<gene>
    <name evidence="11" type="ORF">J2Z66_007548</name>
</gene>
<feature type="domain" description="RNA polymerase sigma factor 54 DNA-binding" evidence="9">
    <location>
        <begin position="279"/>
        <end position="435"/>
    </location>
</feature>
<accession>A0ABS4J9Z7</accession>
<dbReference type="Proteomes" id="UP001519287">
    <property type="component" value="Unassembled WGS sequence"/>
</dbReference>
<dbReference type="PANTHER" id="PTHR32248:SF4">
    <property type="entry name" value="RNA POLYMERASE SIGMA-54 FACTOR"/>
    <property type="match status" value="1"/>
</dbReference>
<keyword evidence="6" id="KW-0731">Sigma factor</keyword>
<evidence type="ECO:0000256" key="2">
    <source>
        <dbReference type="ARBA" id="ARBA00022478"/>
    </source>
</evidence>
<evidence type="ECO:0000259" key="9">
    <source>
        <dbReference type="Pfam" id="PF04552"/>
    </source>
</evidence>
<dbReference type="RefSeq" id="WP_209977856.1">
    <property type="nucleotide sequence ID" value="NZ_JAGGLB010000040.1"/>
</dbReference>
<dbReference type="PROSITE" id="PS50044">
    <property type="entry name" value="SIGMA54_3"/>
    <property type="match status" value="1"/>
</dbReference>
<evidence type="ECO:0000256" key="8">
    <source>
        <dbReference type="ARBA" id="ARBA00023163"/>
    </source>
</evidence>
<sequence>MNPHFSLTQVQTVKLSITPQLKQSIHILQLSSADLVDYLQEQAAGNPMLDLNWHSLKLKKKQKQGASSYSNYSPDEWLNNRGGPEETLEMMLTLQLDWLEIPEKQKEMAKYLAGNLNDDGYLMVDVDDVSMTLQVGREDVERGLSCLQALEPAGVGARGLKECLQLQISRDSAAAPWAQRIVSDCLPELGANKFKRIAEKLKISMDEVRHAISYVRTLNPRPGLPYNHTAQSYIVPDAVIHKQHGDYKIIMNEQTFPQLSINPYYKQLAAESDNEQTKDFLRSHVQPAKWLIRSLKDRQNTLFKVIDAIVQEQAAFFEKGIAHLQQLNLKTIALQLGLHESTVSRAVQHKYVQTPHGFFELSFFFTSGLLTDKGGAASAESVKARIKVLIDQEDKRSPLSDQKLTDILTNEGIQISRRTVMKYREDMYVLSSRLRSSG</sequence>
<evidence type="ECO:0000313" key="12">
    <source>
        <dbReference type="Proteomes" id="UP001519287"/>
    </source>
</evidence>
<evidence type="ECO:0000256" key="7">
    <source>
        <dbReference type="ARBA" id="ARBA00023125"/>
    </source>
</evidence>
<evidence type="ECO:0000256" key="3">
    <source>
        <dbReference type="ARBA" id="ARBA00022679"/>
    </source>
</evidence>
<dbReference type="Gene3D" id="1.10.10.60">
    <property type="entry name" value="Homeodomain-like"/>
    <property type="match status" value="1"/>
</dbReference>
<keyword evidence="8" id="KW-0804">Transcription</keyword>
<keyword evidence="4" id="KW-0548">Nucleotidyltransferase</keyword>